<dbReference type="AlphaFoldDB" id="A0A4V3C9H0"/>
<evidence type="ECO:0000313" key="5">
    <source>
        <dbReference type="Proteomes" id="UP000295388"/>
    </source>
</evidence>
<gene>
    <name evidence="4" type="ORF">EV643_11328</name>
</gene>
<dbReference type="Pfam" id="PF00294">
    <property type="entry name" value="PfkB"/>
    <property type="match status" value="1"/>
</dbReference>
<keyword evidence="2 4" id="KW-0418">Kinase</keyword>
<evidence type="ECO:0000256" key="1">
    <source>
        <dbReference type="ARBA" id="ARBA00022679"/>
    </source>
</evidence>
<dbReference type="EMBL" id="SNWQ01000013">
    <property type="protein sequence ID" value="TDO45255.1"/>
    <property type="molecule type" value="Genomic_DNA"/>
</dbReference>
<dbReference type="Proteomes" id="UP000295388">
    <property type="component" value="Unassembled WGS sequence"/>
</dbReference>
<reference evidence="4 5" key="1">
    <citation type="submission" date="2019-03" db="EMBL/GenBank/DDBJ databases">
        <title>Genomic Encyclopedia of Type Strains, Phase III (KMG-III): the genomes of soil and plant-associated and newly described type strains.</title>
        <authorList>
            <person name="Whitman W."/>
        </authorList>
    </citation>
    <scope>NUCLEOTIDE SEQUENCE [LARGE SCALE GENOMIC DNA]</scope>
    <source>
        <strain evidence="4 5">VKM Ac-2527</strain>
    </source>
</reference>
<evidence type="ECO:0000256" key="2">
    <source>
        <dbReference type="ARBA" id="ARBA00022777"/>
    </source>
</evidence>
<dbReference type="SUPFAM" id="SSF53613">
    <property type="entry name" value="Ribokinase-like"/>
    <property type="match status" value="1"/>
</dbReference>
<evidence type="ECO:0000259" key="3">
    <source>
        <dbReference type="Pfam" id="PF00294"/>
    </source>
</evidence>
<name>A0A4V3C9H0_9ACTN</name>
<dbReference type="OrthoDB" id="4554146at2"/>
<sequence>MANREEPDTSEAVVVALALQKLRMRGGLVASRLRDAGDGSLLRLPSVLEHAARHEVEPPEAALQVISKAIRELANGTHRIVADSVLGAGLLADAYVEHGFDDRVVRSLRATSLMQRRTTLLANWRQLHLAIGISAPVAPSDRTLRGTIEPEVFRQLARRLILPDPLEPDEPDKQPFPASARRPRPAGRVIVVGGAVFDFVWRTNVIPQHETSTLADDCLLLPGGKGVSQAVAAARLGLKVSLVAALGDDWFGQMIVDHLRDENVDTSLLKIVPGARTPLTGVMELSLGDSIAAVWRNKSAINLGIRDIELLSRQITDADAVLATFEVPLETLHRTLELARSGTGHHPTVIVTPGQPYRNDRLSRQHLGMIDFLVGHTWELKRYLPPDETRFDPGRLAEHLLDRGLGTLCLLENGSGLVYSQTVPELRRLPTTSSFSKVSAITRDAFCAALAAKLIDDGQFSVGVAAWATAAMECAAEDYTESSMMPDRDRIERKLRNPS</sequence>
<dbReference type="InterPro" id="IPR002139">
    <property type="entry name" value="Ribo/fructo_kinase"/>
</dbReference>
<keyword evidence="1" id="KW-0808">Transferase</keyword>
<dbReference type="RefSeq" id="WP_133802609.1">
    <property type="nucleotide sequence ID" value="NZ_SNWQ01000013.1"/>
</dbReference>
<dbReference type="InterPro" id="IPR029056">
    <property type="entry name" value="Ribokinase-like"/>
</dbReference>
<dbReference type="GO" id="GO:0016301">
    <property type="term" value="F:kinase activity"/>
    <property type="evidence" value="ECO:0007669"/>
    <property type="project" value="UniProtKB-KW"/>
</dbReference>
<comment type="caution">
    <text evidence="4">The sequence shown here is derived from an EMBL/GenBank/DDBJ whole genome shotgun (WGS) entry which is preliminary data.</text>
</comment>
<protein>
    <submittedName>
        <fullName evidence="4">Ribokinase</fullName>
    </submittedName>
</protein>
<feature type="domain" description="Carbohydrate kinase PfkB" evidence="3">
    <location>
        <begin position="188"/>
        <end position="387"/>
    </location>
</feature>
<keyword evidence="5" id="KW-1185">Reference proteome</keyword>
<accession>A0A4V3C9H0</accession>
<dbReference type="GO" id="GO:0006796">
    <property type="term" value="P:phosphate-containing compound metabolic process"/>
    <property type="evidence" value="ECO:0007669"/>
    <property type="project" value="UniProtKB-ARBA"/>
</dbReference>
<dbReference type="PANTHER" id="PTHR10584:SF166">
    <property type="entry name" value="RIBOKINASE"/>
    <property type="match status" value="1"/>
</dbReference>
<organism evidence="4 5">
    <name type="scientific">Kribbella caucasensis</name>
    <dbReference type="NCBI Taxonomy" id="2512215"/>
    <lineage>
        <taxon>Bacteria</taxon>
        <taxon>Bacillati</taxon>
        <taxon>Actinomycetota</taxon>
        <taxon>Actinomycetes</taxon>
        <taxon>Propionibacteriales</taxon>
        <taxon>Kribbellaceae</taxon>
        <taxon>Kribbella</taxon>
    </lineage>
</organism>
<dbReference type="PANTHER" id="PTHR10584">
    <property type="entry name" value="SUGAR KINASE"/>
    <property type="match status" value="1"/>
</dbReference>
<dbReference type="Gene3D" id="3.40.1190.20">
    <property type="match status" value="1"/>
</dbReference>
<evidence type="ECO:0000313" key="4">
    <source>
        <dbReference type="EMBL" id="TDO45255.1"/>
    </source>
</evidence>
<dbReference type="InterPro" id="IPR011611">
    <property type="entry name" value="PfkB_dom"/>
</dbReference>
<proteinExistence type="predicted"/>
<dbReference type="PRINTS" id="PR00990">
    <property type="entry name" value="RIBOKINASE"/>
</dbReference>